<dbReference type="EMBL" id="AZHC01000005">
    <property type="protein sequence ID" value="OAA47861.1"/>
    <property type="molecule type" value="Genomic_DNA"/>
</dbReference>
<accession>A0A167HFN2</accession>
<feature type="region of interest" description="Disordered" evidence="1">
    <location>
        <begin position="211"/>
        <end position="239"/>
    </location>
</feature>
<gene>
    <name evidence="2" type="ORF">NOR_02351</name>
</gene>
<dbReference type="Proteomes" id="UP000243498">
    <property type="component" value="Unassembled WGS sequence"/>
</dbReference>
<feature type="compositionally biased region" description="Polar residues" evidence="1">
    <location>
        <begin position="119"/>
        <end position="139"/>
    </location>
</feature>
<reference evidence="2 3" key="1">
    <citation type="journal article" date="2016" name="Genome Biol. Evol.">
        <title>Divergent and convergent evolution of fungal pathogenicity.</title>
        <authorList>
            <person name="Shang Y."/>
            <person name="Xiao G."/>
            <person name="Zheng P."/>
            <person name="Cen K."/>
            <person name="Zhan S."/>
            <person name="Wang C."/>
        </authorList>
    </citation>
    <scope>NUCLEOTIDE SEQUENCE [LARGE SCALE GENOMIC DNA]</scope>
    <source>
        <strain evidence="2 3">RCEF 4871</strain>
    </source>
</reference>
<dbReference type="OrthoDB" id="4928184at2759"/>
<sequence length="312" mass="35598">MERASYPPYHGHRQDEIELYKRLRTIYEKHSNTWDEESQTSWFQLIPQISITRTNRCNITSHKIARLLEVGEITWAHFVILHAIYKDRLFSSKKIIRILLNKYPSANLDSYAFQKSYQNAPGETDANRQNTPPLSNNGIDESRVMPSAWRLQNNDVSSRGCAETEVTFLSAAGRIAKEDGDDRARSQSIVIDSIETSDDVSGPLVSATFGDDEWIKEGSKQDAGSLVEQSQPADPKRSEAEKWQALSKKQDITITYAQMQQEIGRLCERCTRSEQETSTLKSTVARQAKQIDWLEAKCREMQGLLDAFFNRG</sequence>
<comment type="caution">
    <text evidence="2">The sequence shown here is derived from an EMBL/GenBank/DDBJ whole genome shotgun (WGS) entry which is preliminary data.</text>
</comment>
<evidence type="ECO:0000313" key="2">
    <source>
        <dbReference type="EMBL" id="OAA47861.1"/>
    </source>
</evidence>
<dbReference type="AlphaFoldDB" id="A0A167HFN2"/>
<name>A0A167HFN2_METRR</name>
<organism evidence="2 3">
    <name type="scientific">Metarhizium rileyi (strain RCEF 4871)</name>
    <name type="common">Nomuraea rileyi</name>
    <dbReference type="NCBI Taxonomy" id="1649241"/>
    <lineage>
        <taxon>Eukaryota</taxon>
        <taxon>Fungi</taxon>
        <taxon>Dikarya</taxon>
        <taxon>Ascomycota</taxon>
        <taxon>Pezizomycotina</taxon>
        <taxon>Sordariomycetes</taxon>
        <taxon>Hypocreomycetidae</taxon>
        <taxon>Hypocreales</taxon>
        <taxon>Clavicipitaceae</taxon>
        <taxon>Metarhizium</taxon>
    </lineage>
</organism>
<feature type="region of interest" description="Disordered" evidence="1">
    <location>
        <begin position="119"/>
        <end position="143"/>
    </location>
</feature>
<protein>
    <submittedName>
        <fullName evidence="2">Uncharacterized protein</fullName>
    </submittedName>
</protein>
<proteinExistence type="predicted"/>
<evidence type="ECO:0000256" key="1">
    <source>
        <dbReference type="SAM" id="MobiDB-lite"/>
    </source>
</evidence>
<keyword evidence="3" id="KW-1185">Reference proteome</keyword>
<evidence type="ECO:0000313" key="3">
    <source>
        <dbReference type="Proteomes" id="UP000243498"/>
    </source>
</evidence>